<comment type="subcellular location">
    <subcellularLocation>
        <location evidence="1">Cytoplasm</location>
    </subcellularLocation>
</comment>
<evidence type="ECO:0000313" key="19">
    <source>
        <dbReference type="Proteomes" id="UP001165143"/>
    </source>
</evidence>
<evidence type="ECO:0000256" key="1">
    <source>
        <dbReference type="ARBA" id="ARBA00004496"/>
    </source>
</evidence>
<keyword evidence="5" id="KW-0808">Transferase</keyword>
<keyword evidence="4" id="KW-0132">Cell division</keyword>
<evidence type="ECO:0000256" key="8">
    <source>
        <dbReference type="ARBA" id="ARBA00023306"/>
    </source>
</evidence>
<evidence type="ECO:0000256" key="11">
    <source>
        <dbReference type="ARBA" id="ARBA00038367"/>
    </source>
</evidence>
<evidence type="ECO:0000256" key="13">
    <source>
        <dbReference type="ARBA" id="ARBA00039754"/>
    </source>
</evidence>
<evidence type="ECO:0000256" key="16">
    <source>
        <dbReference type="ARBA" id="ARBA00047527"/>
    </source>
</evidence>
<dbReference type="EMBL" id="BSRX01000050">
    <property type="protein sequence ID" value="GLW58290.1"/>
    <property type="molecule type" value="Genomic_DNA"/>
</dbReference>
<sequence length="435" mass="44932">MPTTDTTTLDERAVRITGGQRLVGTATVQGSKNTALHLYAATILADDPLTLIGAPEILDTGVVADILHRTGTRATVTGDEFVTRPADSYFPVIPDDLGRRIRTTAVMAAALLARSGKVTFPTPGGDAFCTRHIDRHLTAMEAAGADVEVTRGRVRAHITGKSLPFITDADTRAWGPSLGATVTAMLLAARIPGTSSVLNPSVEPEVTHTAALLSQAGVGIEWQGRTALHVTGTDRVRGGVFPVPPDRLEAATLALAAAITGGTVHLTGFPTAAFPDGLVSVFADAGIRLDPVDGGTTVSVPAGPRAVQMATGPHPGFPTDVQPQLTAFLTQAEGTSRIDERIYPQRDTHLPALAAFGAAVNASGPVITVRGRSALTAADVAGADIRAATALVIAALAAEGSSTIRGMYHLRRGYGSLLPKLAALGADLTIDQEQP</sequence>
<evidence type="ECO:0000256" key="12">
    <source>
        <dbReference type="ARBA" id="ARBA00039108"/>
    </source>
</evidence>
<dbReference type="AlphaFoldDB" id="A0A9W6UT68"/>
<feature type="domain" description="Enolpyruvate transferase" evidence="17">
    <location>
        <begin position="17"/>
        <end position="420"/>
    </location>
</feature>
<keyword evidence="3" id="KW-0963">Cytoplasm</keyword>
<dbReference type="InterPro" id="IPR050068">
    <property type="entry name" value="MurA_subfamily"/>
</dbReference>
<dbReference type="OrthoDB" id="9803760at2"/>
<evidence type="ECO:0000256" key="14">
    <source>
        <dbReference type="ARBA" id="ARBA00042443"/>
    </source>
</evidence>
<dbReference type="GO" id="GO:0009252">
    <property type="term" value="P:peptidoglycan biosynthetic process"/>
    <property type="evidence" value="ECO:0007669"/>
    <property type="project" value="UniProtKB-KW"/>
</dbReference>
<evidence type="ECO:0000256" key="5">
    <source>
        <dbReference type="ARBA" id="ARBA00022679"/>
    </source>
</evidence>
<dbReference type="Gene3D" id="3.65.10.10">
    <property type="entry name" value="Enolpyruvate transferase domain"/>
    <property type="match status" value="2"/>
</dbReference>
<dbReference type="EC" id="2.5.1.7" evidence="12"/>
<evidence type="ECO:0000256" key="2">
    <source>
        <dbReference type="ARBA" id="ARBA00004752"/>
    </source>
</evidence>
<proteinExistence type="inferred from homology"/>
<evidence type="ECO:0000256" key="4">
    <source>
        <dbReference type="ARBA" id="ARBA00022618"/>
    </source>
</evidence>
<keyword evidence="6" id="KW-0133">Cell shape</keyword>
<dbReference type="GO" id="GO:0008360">
    <property type="term" value="P:regulation of cell shape"/>
    <property type="evidence" value="ECO:0007669"/>
    <property type="project" value="UniProtKB-KW"/>
</dbReference>
<accession>A0A9W6UT68</accession>
<evidence type="ECO:0000256" key="3">
    <source>
        <dbReference type="ARBA" id="ARBA00022490"/>
    </source>
</evidence>
<dbReference type="InterPro" id="IPR013792">
    <property type="entry name" value="RNA3'P_cycl/enolpyr_Trfase_a/b"/>
</dbReference>
<dbReference type="GO" id="GO:0071555">
    <property type="term" value="P:cell wall organization"/>
    <property type="evidence" value="ECO:0007669"/>
    <property type="project" value="UniProtKB-KW"/>
</dbReference>
<gene>
    <name evidence="18" type="primary">murA</name>
    <name evidence="18" type="ORF">Kpho01_63010</name>
</gene>
<dbReference type="InterPro" id="IPR001986">
    <property type="entry name" value="Enolpyruvate_Tfrase_dom"/>
</dbReference>
<name>A0A9W6UT68_9ACTN</name>
<evidence type="ECO:0000256" key="15">
    <source>
        <dbReference type="ARBA" id="ARBA00042842"/>
    </source>
</evidence>
<dbReference type="NCBIfam" id="NF006873">
    <property type="entry name" value="PRK09369.1"/>
    <property type="match status" value="1"/>
</dbReference>
<organism evidence="18 19">
    <name type="scientific">Kitasatospora phosalacinea</name>
    <dbReference type="NCBI Taxonomy" id="2065"/>
    <lineage>
        <taxon>Bacteria</taxon>
        <taxon>Bacillati</taxon>
        <taxon>Actinomycetota</taxon>
        <taxon>Actinomycetes</taxon>
        <taxon>Kitasatosporales</taxon>
        <taxon>Streptomycetaceae</taxon>
        <taxon>Kitasatospora</taxon>
    </lineage>
</organism>
<keyword evidence="9" id="KW-0961">Cell wall biogenesis/degradation</keyword>
<dbReference type="GO" id="GO:0008760">
    <property type="term" value="F:UDP-N-acetylglucosamine 1-carboxyvinyltransferase activity"/>
    <property type="evidence" value="ECO:0007669"/>
    <property type="project" value="UniProtKB-EC"/>
</dbReference>
<dbReference type="InterPro" id="IPR036968">
    <property type="entry name" value="Enolpyruvate_Tfrase_sf"/>
</dbReference>
<comment type="similarity">
    <text evidence="11">Belongs to the EPSP synthase family. MurA subfamily.</text>
</comment>
<dbReference type="PANTHER" id="PTHR43783">
    <property type="entry name" value="UDP-N-ACETYLGLUCOSAMINE 1-CARBOXYVINYLTRANSFERASE"/>
    <property type="match status" value="1"/>
</dbReference>
<dbReference type="GO" id="GO:0005737">
    <property type="term" value="C:cytoplasm"/>
    <property type="evidence" value="ECO:0007669"/>
    <property type="project" value="UniProtKB-SubCell"/>
</dbReference>
<evidence type="ECO:0000259" key="17">
    <source>
        <dbReference type="Pfam" id="PF00275"/>
    </source>
</evidence>
<dbReference type="GO" id="GO:0051301">
    <property type="term" value="P:cell division"/>
    <property type="evidence" value="ECO:0007669"/>
    <property type="project" value="UniProtKB-KW"/>
</dbReference>
<keyword evidence="7" id="KW-0573">Peptidoglycan synthesis</keyword>
<evidence type="ECO:0000313" key="18">
    <source>
        <dbReference type="EMBL" id="GLW58290.1"/>
    </source>
</evidence>
<dbReference type="SUPFAM" id="SSF55205">
    <property type="entry name" value="EPT/RTPC-like"/>
    <property type="match status" value="1"/>
</dbReference>
<dbReference type="PANTHER" id="PTHR43783:SF1">
    <property type="entry name" value="UDP-N-ACETYLGLUCOSAMINE 1-CARBOXYVINYLTRANSFERASE"/>
    <property type="match status" value="1"/>
</dbReference>
<evidence type="ECO:0000256" key="10">
    <source>
        <dbReference type="ARBA" id="ARBA00037534"/>
    </source>
</evidence>
<evidence type="ECO:0000256" key="6">
    <source>
        <dbReference type="ARBA" id="ARBA00022960"/>
    </source>
</evidence>
<reference evidence="18" key="1">
    <citation type="submission" date="2023-02" db="EMBL/GenBank/DDBJ databases">
        <title>Kitasatospora phosalacinea NBRC 14362.</title>
        <authorList>
            <person name="Ichikawa N."/>
            <person name="Sato H."/>
            <person name="Tonouchi N."/>
        </authorList>
    </citation>
    <scope>NUCLEOTIDE SEQUENCE</scope>
    <source>
        <strain evidence="18">NBRC 14362</strain>
    </source>
</reference>
<evidence type="ECO:0000256" key="9">
    <source>
        <dbReference type="ARBA" id="ARBA00023316"/>
    </source>
</evidence>
<evidence type="ECO:0000256" key="7">
    <source>
        <dbReference type="ARBA" id="ARBA00022984"/>
    </source>
</evidence>
<comment type="caution">
    <text evidence="18">The sequence shown here is derived from an EMBL/GenBank/DDBJ whole genome shotgun (WGS) entry which is preliminary data.</text>
</comment>
<comment type="pathway">
    <text evidence="2">Cell wall biogenesis; peptidoglycan biosynthesis.</text>
</comment>
<comment type="catalytic activity">
    <reaction evidence="16">
        <text>phosphoenolpyruvate + UDP-N-acetyl-alpha-D-glucosamine = UDP-N-acetyl-3-O-(1-carboxyvinyl)-alpha-D-glucosamine + phosphate</text>
        <dbReference type="Rhea" id="RHEA:18681"/>
        <dbReference type="ChEBI" id="CHEBI:43474"/>
        <dbReference type="ChEBI" id="CHEBI:57705"/>
        <dbReference type="ChEBI" id="CHEBI:58702"/>
        <dbReference type="ChEBI" id="CHEBI:68483"/>
        <dbReference type="EC" id="2.5.1.7"/>
    </reaction>
</comment>
<dbReference type="Proteomes" id="UP001165143">
    <property type="component" value="Unassembled WGS sequence"/>
</dbReference>
<comment type="function">
    <text evidence="10">Cell wall formation. Adds enolpyruvyl to UDP-N-acetylglucosamine.</text>
</comment>
<keyword evidence="8" id="KW-0131">Cell cycle</keyword>
<protein>
    <recommendedName>
        <fullName evidence="13">UDP-N-acetylglucosamine 1-carboxyvinyltransferase</fullName>
        <ecNumber evidence="12">2.5.1.7</ecNumber>
    </recommendedName>
    <alternativeName>
        <fullName evidence="14">Enoylpyruvate transferase</fullName>
    </alternativeName>
    <alternativeName>
        <fullName evidence="15">UDP-N-acetylglucosamine enolpyruvyl transferase</fullName>
    </alternativeName>
</protein>
<dbReference type="Pfam" id="PF00275">
    <property type="entry name" value="EPSP_synthase"/>
    <property type="match status" value="1"/>
</dbReference>
<dbReference type="RefSeq" id="WP_033256407.1">
    <property type="nucleotide sequence ID" value="NZ_BSRX01000050.1"/>
</dbReference>